<gene>
    <name evidence="2" type="primary">agrC</name>
    <name evidence="2" type="ordered locus">LBA1717</name>
</gene>
<feature type="transmembrane region" description="Helical" evidence="1">
    <location>
        <begin position="125"/>
        <end position="147"/>
    </location>
</feature>
<feature type="transmembrane region" description="Helical" evidence="1">
    <location>
        <begin position="205"/>
        <end position="227"/>
    </location>
</feature>
<feature type="transmembrane region" description="Helical" evidence="1">
    <location>
        <begin position="285"/>
        <end position="302"/>
    </location>
</feature>
<feature type="transmembrane region" description="Helical" evidence="1">
    <location>
        <begin position="308"/>
        <end position="328"/>
    </location>
</feature>
<dbReference type="BioCyc" id="LACI272621:G1G49-1685-MONOMER"/>
<feature type="transmembrane region" description="Helical" evidence="1">
    <location>
        <begin position="177"/>
        <end position="198"/>
    </location>
</feature>
<evidence type="ECO:0000313" key="3">
    <source>
        <dbReference type="Proteomes" id="UP000006381"/>
    </source>
</evidence>
<dbReference type="EMBL" id="CP000033">
    <property type="protein sequence ID" value="AAV43529.1"/>
    <property type="molecule type" value="Genomic_DNA"/>
</dbReference>
<feature type="transmembrane region" description="Helical" evidence="1">
    <location>
        <begin position="94"/>
        <end position="113"/>
    </location>
</feature>
<dbReference type="KEGG" id="lac:LBA1717"/>
<dbReference type="Proteomes" id="UP000006381">
    <property type="component" value="Chromosome"/>
</dbReference>
<feature type="transmembrane region" description="Helical" evidence="1">
    <location>
        <begin position="42"/>
        <end position="60"/>
    </location>
</feature>
<dbReference type="PATRIC" id="fig|272621.13.peg.1638"/>
<keyword evidence="1" id="KW-0812">Transmembrane</keyword>
<proteinExistence type="predicted"/>
<sequence length="373" mass="43038">MKNNFSKLKGIFRSSPLYKNHHGDKGEFKFQFEAQKFKRFTISYFLIYPLILLFLLWLIMNNKSVVQLIQGQTINYLKSSKNISLLKYSSLIESVFSTSIITGITVSFLWIEFTNKIDKEAVKFIVTFIIIILFIFMYGKSSIAYFMNSLFHSFKYDINDLRSYLITISMIYNPKSLILFSTIKFNIIKTLYFFMTFLNTDKMKLVACMTLLTVIFQVITVIISWLITKRDELLWNKRTVKEYFIVLLLSVVIIGTAAVNLYIVGFILVILSFGISALSDFNRILLNNSFISFISFVVITSYSNENAVMILDVFISVIVALYICEWIVADIGYLKTMSNDETSAVKNAFDSILGTGLLGSIIWLIFILIKRLI</sequence>
<dbReference type="AlphaFoldDB" id="Q5FIE5"/>
<evidence type="ECO:0000256" key="1">
    <source>
        <dbReference type="SAM" id="Phobius"/>
    </source>
</evidence>
<dbReference type="GeneID" id="93289214"/>
<evidence type="ECO:0000313" key="2">
    <source>
        <dbReference type="EMBL" id="AAV43529.1"/>
    </source>
</evidence>
<accession>Q5FIE5</accession>
<feature type="transmembrane region" description="Helical" evidence="1">
    <location>
        <begin position="348"/>
        <end position="369"/>
    </location>
</feature>
<organism evidence="3">
    <name type="scientific">Lactobacillus acidophilus (strain ATCC 700396 / NCK56 / N2 / NCFM)</name>
    <dbReference type="NCBI Taxonomy" id="272621"/>
    <lineage>
        <taxon>Bacteria</taxon>
        <taxon>Bacillati</taxon>
        <taxon>Bacillota</taxon>
        <taxon>Bacilli</taxon>
        <taxon>Lactobacillales</taxon>
        <taxon>Lactobacillaceae</taxon>
        <taxon>Lactobacillus</taxon>
    </lineage>
</organism>
<name>Q5FIE5_LACAC</name>
<keyword evidence="3" id="KW-1185">Reference proteome</keyword>
<dbReference type="STRING" id="272621.LBA1717"/>
<keyword evidence="1" id="KW-0472">Membrane</keyword>
<dbReference type="RefSeq" id="WP_003549899.1">
    <property type="nucleotide sequence ID" value="NC_006814.3"/>
</dbReference>
<reference evidence="2 3" key="1">
    <citation type="journal article" date="2005" name="Proc. Natl. Acad. Sci. U.S.A.">
        <title>Complete genome sequence of the probiotic lactic acid bacterium Lactobacillus acidophilus NCFM.</title>
        <authorList>
            <person name="Altermann E."/>
            <person name="Russell W.M."/>
            <person name="Azcarate-Peril M.A."/>
            <person name="Barrangou R."/>
            <person name="Buck B.L."/>
            <person name="McAuliffe O."/>
            <person name="Souther N."/>
            <person name="Dobson A."/>
            <person name="Duong T."/>
            <person name="Callanan M."/>
            <person name="Lick S."/>
            <person name="Hamrick A."/>
            <person name="Cano R."/>
            <person name="Klaenhammer T.R."/>
        </authorList>
    </citation>
    <scope>NUCLEOTIDE SEQUENCE [LARGE SCALE GENOMIC DNA]</scope>
    <source>
        <strain evidence="3">ATCC 700396 / NCK56 / N2 / NCFM</strain>
    </source>
</reference>
<feature type="transmembrane region" description="Helical" evidence="1">
    <location>
        <begin position="243"/>
        <end position="273"/>
    </location>
</feature>
<keyword evidence="1" id="KW-1133">Transmembrane helix</keyword>
<dbReference type="HOGENOM" id="CLU_741427_0_0_9"/>
<protein>
    <submittedName>
        <fullName evidence="2">Putative mutant sensor protein</fullName>
    </submittedName>
</protein>